<dbReference type="Proteomes" id="UP000664034">
    <property type="component" value="Unassembled WGS sequence"/>
</dbReference>
<protein>
    <recommendedName>
        <fullName evidence="3">PIN domain-containing protein</fullName>
    </recommendedName>
</protein>
<evidence type="ECO:0000313" key="2">
    <source>
        <dbReference type="Proteomes" id="UP000664034"/>
    </source>
</evidence>
<keyword evidence="2" id="KW-1185">Reference proteome</keyword>
<organism evidence="1 2">
    <name type="scientific">Fibrella rubiginis</name>
    <dbReference type="NCBI Taxonomy" id="2817060"/>
    <lineage>
        <taxon>Bacteria</taxon>
        <taxon>Pseudomonadati</taxon>
        <taxon>Bacteroidota</taxon>
        <taxon>Cytophagia</taxon>
        <taxon>Cytophagales</taxon>
        <taxon>Spirosomataceae</taxon>
        <taxon>Fibrella</taxon>
    </lineage>
</organism>
<accession>A0A939GJA6</accession>
<evidence type="ECO:0008006" key="3">
    <source>
        <dbReference type="Google" id="ProtNLM"/>
    </source>
</evidence>
<dbReference type="Gene3D" id="3.40.50.1010">
    <property type="entry name" value="5'-nuclease"/>
    <property type="match status" value="1"/>
</dbReference>
<comment type="caution">
    <text evidence="1">The sequence shown here is derived from an EMBL/GenBank/DDBJ whole genome shotgun (WGS) entry which is preliminary data.</text>
</comment>
<gene>
    <name evidence="1" type="ORF">J2I47_19935</name>
</gene>
<proteinExistence type="predicted"/>
<dbReference type="RefSeq" id="WP_207366371.1">
    <property type="nucleotide sequence ID" value="NZ_JAFMYV010000011.1"/>
</dbReference>
<evidence type="ECO:0000313" key="1">
    <source>
        <dbReference type="EMBL" id="MBO0938833.1"/>
    </source>
</evidence>
<sequence length="76" mass="8333">MRFTGPNANSIKVRIKGLETGNGISGAGTIARNMGKYDLWVAAIALYLDMELHTADHDFDNLIHSGIRLIKHNVTP</sequence>
<reference evidence="1" key="1">
    <citation type="submission" date="2021-03" db="EMBL/GenBank/DDBJ databases">
        <title>Fibrella sp. HMF5335 genome sequencing and assembly.</title>
        <authorList>
            <person name="Kang H."/>
            <person name="Kim H."/>
            <person name="Bae S."/>
            <person name="Joh K."/>
        </authorList>
    </citation>
    <scope>NUCLEOTIDE SEQUENCE</scope>
    <source>
        <strain evidence="1">HMF5335</strain>
    </source>
</reference>
<name>A0A939GJA6_9BACT</name>
<dbReference type="AlphaFoldDB" id="A0A939GJA6"/>
<dbReference type="EMBL" id="JAFMYV010000011">
    <property type="protein sequence ID" value="MBO0938833.1"/>
    <property type="molecule type" value="Genomic_DNA"/>
</dbReference>